<dbReference type="EMBL" id="JACEFO010002677">
    <property type="protein sequence ID" value="KAF8651541.1"/>
    <property type="molecule type" value="Genomic_DNA"/>
</dbReference>
<sequence>MVSRGPSHLTAARSSPCAPPPPPPPPESSPGIPVLDTETLGVTVCPSPLGRSSVKRCKPVYASVAGDRLVALLYPHLEVLGPAPPPPPLGEAEKPPTPFASCLVSGYALHPDGRTVFMSVKAWRDYAKSTPIFGDRNSTFALDTESFEWSYLGEWLLPFKGRAEYDSELDAWVGLCLYNEGCQTMPAWKLGRDKLFDMDVDSDTDTYVGATLVYMGDSRFCLVECRRPEGYELNRSLRDARELNMATFVVKYDKEGDLRTSKHRPYGSMTYQMAHEHAVDPSQNPVAFWM</sequence>
<protein>
    <recommendedName>
        <fullName evidence="4">DUF295 domain-containing protein</fullName>
    </recommendedName>
</protein>
<dbReference type="OrthoDB" id="659944at2759"/>
<reference evidence="2" key="1">
    <citation type="submission" date="2020-07" db="EMBL/GenBank/DDBJ databases">
        <title>Genome sequence and genetic diversity analysis of an under-domesticated orphan crop, white fonio (Digitaria exilis).</title>
        <authorList>
            <person name="Bennetzen J.L."/>
            <person name="Chen S."/>
            <person name="Ma X."/>
            <person name="Wang X."/>
            <person name="Yssel A.E.J."/>
            <person name="Chaluvadi S.R."/>
            <person name="Johnson M."/>
            <person name="Gangashetty P."/>
            <person name="Hamidou F."/>
            <person name="Sanogo M.D."/>
            <person name="Zwaenepoel A."/>
            <person name="Wallace J."/>
            <person name="Van De Peer Y."/>
            <person name="Van Deynze A."/>
        </authorList>
    </citation>
    <scope>NUCLEOTIDE SEQUENCE</scope>
    <source>
        <tissue evidence="2">Leaves</tissue>
    </source>
</reference>
<evidence type="ECO:0008006" key="4">
    <source>
        <dbReference type="Google" id="ProtNLM"/>
    </source>
</evidence>
<dbReference type="InterPro" id="IPR012871">
    <property type="entry name" value="DUF1668_ORYSA"/>
</dbReference>
<feature type="region of interest" description="Disordered" evidence="1">
    <location>
        <begin position="1"/>
        <end position="35"/>
    </location>
</feature>
<dbReference type="PANTHER" id="PTHR33085">
    <property type="entry name" value="OS12G0113100 PROTEIN-RELATED"/>
    <property type="match status" value="1"/>
</dbReference>
<organism evidence="2 3">
    <name type="scientific">Digitaria exilis</name>
    <dbReference type="NCBI Taxonomy" id="1010633"/>
    <lineage>
        <taxon>Eukaryota</taxon>
        <taxon>Viridiplantae</taxon>
        <taxon>Streptophyta</taxon>
        <taxon>Embryophyta</taxon>
        <taxon>Tracheophyta</taxon>
        <taxon>Spermatophyta</taxon>
        <taxon>Magnoliopsida</taxon>
        <taxon>Liliopsida</taxon>
        <taxon>Poales</taxon>
        <taxon>Poaceae</taxon>
        <taxon>PACMAD clade</taxon>
        <taxon>Panicoideae</taxon>
        <taxon>Panicodae</taxon>
        <taxon>Paniceae</taxon>
        <taxon>Anthephorinae</taxon>
        <taxon>Digitaria</taxon>
    </lineage>
</organism>
<feature type="compositionally biased region" description="Pro residues" evidence="1">
    <location>
        <begin position="17"/>
        <end position="28"/>
    </location>
</feature>
<name>A0A835A8J0_9POAL</name>
<evidence type="ECO:0000256" key="1">
    <source>
        <dbReference type="SAM" id="MobiDB-lite"/>
    </source>
</evidence>
<dbReference type="PANTHER" id="PTHR33085:SF128">
    <property type="entry name" value="DUF1618 DOMAIN-CONTAINING PROTEIN"/>
    <property type="match status" value="1"/>
</dbReference>
<gene>
    <name evidence="2" type="ORF">HU200_063362</name>
</gene>
<accession>A0A835A8J0</accession>
<comment type="caution">
    <text evidence="2">The sequence shown here is derived from an EMBL/GenBank/DDBJ whole genome shotgun (WGS) entry which is preliminary data.</text>
</comment>
<proteinExistence type="predicted"/>
<keyword evidence="3" id="KW-1185">Reference proteome</keyword>
<dbReference type="Proteomes" id="UP000636709">
    <property type="component" value="Unassembled WGS sequence"/>
</dbReference>
<dbReference type="Pfam" id="PF07893">
    <property type="entry name" value="DUF1668"/>
    <property type="match status" value="1"/>
</dbReference>
<evidence type="ECO:0000313" key="2">
    <source>
        <dbReference type="EMBL" id="KAF8651541.1"/>
    </source>
</evidence>
<dbReference type="AlphaFoldDB" id="A0A835A8J0"/>
<evidence type="ECO:0000313" key="3">
    <source>
        <dbReference type="Proteomes" id="UP000636709"/>
    </source>
</evidence>